<evidence type="ECO:0000313" key="3">
    <source>
        <dbReference type="EMBL" id="MBK1826948.1"/>
    </source>
</evidence>
<evidence type="ECO:0000313" key="4">
    <source>
        <dbReference type="Proteomes" id="UP000658278"/>
    </source>
</evidence>
<evidence type="ECO:0000256" key="1">
    <source>
        <dbReference type="SAM" id="Phobius"/>
    </source>
</evidence>
<dbReference type="AlphaFoldDB" id="A0A934RBY7"/>
<feature type="transmembrane region" description="Helical" evidence="1">
    <location>
        <begin position="6"/>
        <end position="26"/>
    </location>
</feature>
<dbReference type="Gene3D" id="3.10.350.10">
    <property type="entry name" value="LysM domain"/>
    <property type="match status" value="1"/>
</dbReference>
<dbReference type="SUPFAM" id="SSF54106">
    <property type="entry name" value="LysM domain"/>
    <property type="match status" value="1"/>
</dbReference>
<keyword evidence="1" id="KW-0472">Membrane</keyword>
<dbReference type="InterPro" id="IPR036779">
    <property type="entry name" value="LysM_dom_sf"/>
</dbReference>
<accession>A0A934RBY7</accession>
<protein>
    <submittedName>
        <fullName evidence="3">LysM peptidoglycan-binding domain-containing protein</fullName>
    </submittedName>
</protein>
<organism evidence="3 4">
    <name type="scientific">Haloferula rosea</name>
    <dbReference type="NCBI Taxonomy" id="490093"/>
    <lineage>
        <taxon>Bacteria</taxon>
        <taxon>Pseudomonadati</taxon>
        <taxon>Verrucomicrobiota</taxon>
        <taxon>Verrucomicrobiia</taxon>
        <taxon>Verrucomicrobiales</taxon>
        <taxon>Verrucomicrobiaceae</taxon>
        <taxon>Haloferula</taxon>
    </lineage>
</organism>
<keyword evidence="1" id="KW-1133">Transmembrane helix</keyword>
<dbReference type="Proteomes" id="UP000658278">
    <property type="component" value="Unassembled WGS sequence"/>
</dbReference>
<reference evidence="3" key="1">
    <citation type="submission" date="2021-01" db="EMBL/GenBank/DDBJ databases">
        <title>Modified the classification status of verrucomicrobia.</title>
        <authorList>
            <person name="Feng X."/>
        </authorList>
    </citation>
    <scope>NUCLEOTIDE SEQUENCE</scope>
    <source>
        <strain evidence="3">KCTC 22201</strain>
    </source>
</reference>
<comment type="caution">
    <text evidence="3">The sequence shown here is derived from an EMBL/GenBank/DDBJ whole genome shotgun (WGS) entry which is preliminary data.</text>
</comment>
<dbReference type="SMART" id="SM00257">
    <property type="entry name" value="LysM"/>
    <property type="match status" value="1"/>
</dbReference>
<dbReference type="Pfam" id="PF01476">
    <property type="entry name" value="LysM"/>
    <property type="match status" value="1"/>
</dbReference>
<proteinExistence type="predicted"/>
<evidence type="ECO:0000259" key="2">
    <source>
        <dbReference type="PROSITE" id="PS51782"/>
    </source>
</evidence>
<dbReference type="PROSITE" id="PS51782">
    <property type="entry name" value="LYSM"/>
    <property type="match status" value="1"/>
</dbReference>
<keyword evidence="4" id="KW-1185">Reference proteome</keyword>
<dbReference type="InterPro" id="IPR018392">
    <property type="entry name" value="LysM"/>
</dbReference>
<feature type="domain" description="LysM" evidence="2">
    <location>
        <begin position="128"/>
        <end position="172"/>
    </location>
</feature>
<dbReference type="EMBL" id="JAENII010000005">
    <property type="protein sequence ID" value="MBK1826948.1"/>
    <property type="molecule type" value="Genomic_DNA"/>
</dbReference>
<dbReference type="RefSeq" id="WP_200278394.1">
    <property type="nucleotide sequence ID" value="NZ_JAENII010000005.1"/>
</dbReference>
<name>A0A934RBY7_9BACT</name>
<dbReference type="CDD" id="cd00118">
    <property type="entry name" value="LysM"/>
    <property type="match status" value="1"/>
</dbReference>
<gene>
    <name evidence="3" type="ORF">JIN81_07950</name>
</gene>
<sequence>MSLWTLIRIVAGLVVVAVIIFTALMVRHVREEPLGGWFSQVIPVDFEAQPMLALPAAEGDLPEIDPGAKVFEKGRELVAVGDLVGARDRFRTVVSIYPRSKAAPEARRIVGEMNLDDLLSTRRMENKVVHEVVRGDSYLGIAGKHDTSLDLIMHFNGLMDLKSLQPGDELIVMPLNFRILVEPKKELLSLWDGGRFIKAYPLLAVVGAPGGDQKTKINGKSAVRDGRRYPPASEGYRGASKVLTVERMPLLIAALPEETAVDELARGFYLAPEDMEELALLTRTGNEVEIRSSAR</sequence>
<keyword evidence="1" id="KW-0812">Transmembrane</keyword>